<name>A0A8C0UKK4_CYACU</name>
<proteinExistence type="predicted"/>
<accession>A0A8C0UKK4</accession>
<dbReference type="InterPro" id="IPR014044">
    <property type="entry name" value="CAP_dom"/>
</dbReference>
<keyword evidence="1" id="KW-0472">Membrane</keyword>
<evidence type="ECO:0000259" key="2">
    <source>
        <dbReference type="SMART" id="SM00198"/>
    </source>
</evidence>
<dbReference type="InterPro" id="IPR035940">
    <property type="entry name" value="CAP_sf"/>
</dbReference>
<evidence type="ECO:0000313" key="4">
    <source>
        <dbReference type="Proteomes" id="UP000694410"/>
    </source>
</evidence>
<dbReference type="Gene3D" id="3.40.33.10">
    <property type="entry name" value="CAP"/>
    <property type="match status" value="1"/>
</dbReference>
<dbReference type="Pfam" id="PF00188">
    <property type="entry name" value="CAP"/>
    <property type="match status" value="1"/>
</dbReference>
<feature type="domain" description="SCP" evidence="2">
    <location>
        <begin position="33"/>
        <end position="180"/>
    </location>
</feature>
<keyword evidence="1" id="KW-1133">Transmembrane helix</keyword>
<dbReference type="Ensembl" id="ENSCCET00000016065.1">
    <property type="protein sequence ID" value="ENSCCEP00000010172.1"/>
    <property type="gene ID" value="ENSCCEG00000010188.1"/>
</dbReference>
<feature type="transmembrane region" description="Helical" evidence="1">
    <location>
        <begin position="186"/>
        <end position="204"/>
    </location>
</feature>
<sequence>MVNFLKNSHDWKRNTEDDSCSGISCKEVREDAKFIEDCVRTHNTFRSKVNPPASNMFRMSWDAALAKSAKAWAKKCKFNHNTHLDMPGMTCQEKCIPPSHLLEKTSGLVQPASSLWMQLSGPGLMKSAAMISAQIHVLTSVVTTLRLSGQRATKLAVQFTSAIQLKIFQDCSKQRILFVTMGQRKLIVPFGVFCFFGFFLNIPMDLVSDANSCNKFQNKLHPHVTYPRETFPSQWEQNLLDIAGTAKNLILKKAGLQIRAQTTHHNEMMEENLF</sequence>
<keyword evidence="4" id="KW-1185">Reference proteome</keyword>
<reference evidence="3" key="1">
    <citation type="submission" date="2025-08" db="UniProtKB">
        <authorList>
            <consortium name="Ensembl"/>
        </authorList>
    </citation>
    <scope>IDENTIFICATION</scope>
</reference>
<keyword evidence="1" id="KW-0812">Transmembrane</keyword>
<dbReference type="Proteomes" id="UP000694410">
    <property type="component" value="Unplaced"/>
</dbReference>
<protein>
    <recommendedName>
        <fullName evidence="2">SCP domain-containing protein</fullName>
    </recommendedName>
</protein>
<dbReference type="SUPFAM" id="SSF55797">
    <property type="entry name" value="PR-1-like"/>
    <property type="match status" value="1"/>
</dbReference>
<dbReference type="SMART" id="SM00198">
    <property type="entry name" value="SCP"/>
    <property type="match status" value="1"/>
</dbReference>
<evidence type="ECO:0000256" key="1">
    <source>
        <dbReference type="SAM" id="Phobius"/>
    </source>
</evidence>
<dbReference type="AlphaFoldDB" id="A0A8C0UKK4"/>
<evidence type="ECO:0000313" key="3">
    <source>
        <dbReference type="Ensembl" id="ENSCCEP00000010172.1"/>
    </source>
</evidence>
<reference evidence="3" key="2">
    <citation type="submission" date="2025-09" db="UniProtKB">
        <authorList>
            <consortium name="Ensembl"/>
        </authorList>
    </citation>
    <scope>IDENTIFICATION</scope>
</reference>
<organism evidence="3 4">
    <name type="scientific">Cyanistes caeruleus</name>
    <name type="common">Eurasian blue tit</name>
    <name type="synonym">Parus caeruleus</name>
    <dbReference type="NCBI Taxonomy" id="156563"/>
    <lineage>
        <taxon>Eukaryota</taxon>
        <taxon>Metazoa</taxon>
        <taxon>Chordata</taxon>
        <taxon>Craniata</taxon>
        <taxon>Vertebrata</taxon>
        <taxon>Euteleostomi</taxon>
        <taxon>Archelosauria</taxon>
        <taxon>Archosauria</taxon>
        <taxon>Dinosauria</taxon>
        <taxon>Saurischia</taxon>
        <taxon>Theropoda</taxon>
        <taxon>Coelurosauria</taxon>
        <taxon>Aves</taxon>
        <taxon>Neognathae</taxon>
        <taxon>Neoaves</taxon>
        <taxon>Telluraves</taxon>
        <taxon>Australaves</taxon>
        <taxon>Passeriformes</taxon>
        <taxon>Paridae</taxon>
        <taxon>Cyanistes</taxon>
    </lineage>
</organism>